<dbReference type="SUPFAM" id="SSF63491">
    <property type="entry name" value="BAG domain"/>
    <property type="match status" value="1"/>
</dbReference>
<dbReference type="Pfam" id="PF02179">
    <property type="entry name" value="BAG"/>
    <property type="match status" value="1"/>
</dbReference>
<dbReference type="AlphaFoldDB" id="A0A397A894"/>
<feature type="domain" description="BAG" evidence="2">
    <location>
        <begin position="78"/>
        <end position="120"/>
    </location>
</feature>
<comment type="caution">
    <text evidence="3">The sequence shown here is derived from an EMBL/GenBank/DDBJ whole genome shotgun (WGS) entry which is preliminary data.</text>
</comment>
<dbReference type="Proteomes" id="UP000265427">
    <property type="component" value="Unassembled WGS sequence"/>
</dbReference>
<dbReference type="InterPro" id="IPR036533">
    <property type="entry name" value="BAG_dom_sf"/>
</dbReference>
<feature type="compositionally biased region" description="Acidic residues" evidence="1">
    <location>
        <begin position="162"/>
        <end position="198"/>
    </location>
</feature>
<evidence type="ECO:0000313" key="4">
    <source>
        <dbReference type="Proteomes" id="UP000265427"/>
    </source>
</evidence>
<evidence type="ECO:0000259" key="2">
    <source>
        <dbReference type="PROSITE" id="PS51035"/>
    </source>
</evidence>
<dbReference type="EMBL" id="QUSZ01007651">
    <property type="protein sequence ID" value="RHY01959.1"/>
    <property type="molecule type" value="Genomic_DNA"/>
</dbReference>
<organism evidence="3 4">
    <name type="scientific">Aphanomyces astaci</name>
    <name type="common">Crayfish plague agent</name>
    <dbReference type="NCBI Taxonomy" id="112090"/>
    <lineage>
        <taxon>Eukaryota</taxon>
        <taxon>Sar</taxon>
        <taxon>Stramenopiles</taxon>
        <taxon>Oomycota</taxon>
        <taxon>Saprolegniomycetes</taxon>
        <taxon>Saprolegniales</taxon>
        <taxon>Verrucalvaceae</taxon>
        <taxon>Aphanomyces</taxon>
    </lineage>
</organism>
<feature type="region of interest" description="Disordered" evidence="1">
    <location>
        <begin position="151"/>
        <end position="205"/>
    </location>
</feature>
<proteinExistence type="predicted"/>
<gene>
    <name evidence="3" type="ORF">DYB36_001112</name>
</gene>
<evidence type="ECO:0000313" key="3">
    <source>
        <dbReference type="EMBL" id="RHY01959.1"/>
    </source>
</evidence>
<dbReference type="VEuPathDB" id="FungiDB:H257_12625"/>
<evidence type="ECO:0000256" key="1">
    <source>
        <dbReference type="SAM" id="MobiDB-lite"/>
    </source>
</evidence>
<protein>
    <recommendedName>
        <fullName evidence="2">BAG domain-containing protein</fullName>
    </recommendedName>
</protein>
<dbReference type="GO" id="GO:0051087">
    <property type="term" value="F:protein-folding chaperone binding"/>
    <property type="evidence" value="ECO:0007669"/>
    <property type="project" value="InterPro"/>
</dbReference>
<reference evidence="3 4" key="1">
    <citation type="submission" date="2018-08" db="EMBL/GenBank/DDBJ databases">
        <title>Aphanomyces genome sequencing and annotation.</title>
        <authorList>
            <person name="Minardi D."/>
            <person name="Oidtmann B."/>
            <person name="Van Der Giezen M."/>
            <person name="Studholme D.J."/>
        </authorList>
    </citation>
    <scope>NUCLEOTIDE SEQUENCE [LARGE SCALE GENOMIC DNA]</scope>
    <source>
        <strain evidence="3 4">Kv</strain>
    </source>
</reference>
<accession>A0A397A894</accession>
<name>A0A397A894_APHAT</name>
<dbReference type="Gene3D" id="1.20.58.120">
    <property type="entry name" value="BAG domain"/>
    <property type="match status" value="1"/>
</dbReference>
<sequence length="327" mass="37015">MTSNAMKAQGQLAAIADQADRIHDIVTTRLPHQHGLVAAEIAATRWLSVANNGNAATRLKKCKMQVTNFRFRVLEQGERLTRLLCDLDLVDSDGDQHIRQERKRLVLHIQDELQLADALKHKCDKLVAFHAYMFPTPVEAATPVGSPIQAEANPEKATASDNETDDDDDMEPNDDDNDKDIDMDNNDQSDEEEGEPEDESHLPVWKPRFELRDGRDGAVYLVADLTGVDLDRHFDVHVDGDVLRVSGTKLPTPRDLQVMRMTQQPTFGRFAIEETFPRHLFHLQNATLRRVSGGLVEVRIPRARVPFNARRNVYRRPTPFANMGMAW</sequence>
<dbReference type="PROSITE" id="PS51035">
    <property type="entry name" value="BAG"/>
    <property type="match status" value="1"/>
</dbReference>
<dbReference type="InterPro" id="IPR003103">
    <property type="entry name" value="BAG_domain"/>
</dbReference>